<organism evidence="7 8">
    <name type="scientific">Planobispora longispora</name>
    <dbReference type="NCBI Taxonomy" id="28887"/>
    <lineage>
        <taxon>Bacteria</taxon>
        <taxon>Bacillati</taxon>
        <taxon>Actinomycetota</taxon>
        <taxon>Actinomycetes</taxon>
        <taxon>Streptosporangiales</taxon>
        <taxon>Streptosporangiaceae</taxon>
        <taxon>Planobispora</taxon>
    </lineage>
</organism>
<comment type="caution">
    <text evidence="7">The sequence shown here is derived from an EMBL/GenBank/DDBJ whole genome shotgun (WGS) entry which is preliminary data.</text>
</comment>
<accession>A0A8J3RSP0</accession>
<gene>
    <name evidence="7" type="ORF">Plo01_39920</name>
</gene>
<evidence type="ECO:0000256" key="3">
    <source>
        <dbReference type="ARBA" id="ARBA00022692"/>
    </source>
</evidence>
<proteinExistence type="predicted"/>
<reference evidence="7 8" key="1">
    <citation type="submission" date="2021-01" db="EMBL/GenBank/DDBJ databases">
        <title>Whole genome shotgun sequence of Planobispora longispora NBRC 13918.</title>
        <authorList>
            <person name="Komaki H."/>
            <person name="Tamura T."/>
        </authorList>
    </citation>
    <scope>NUCLEOTIDE SEQUENCE [LARGE SCALE GENOMIC DNA]</scope>
    <source>
        <strain evidence="7 8">NBRC 13918</strain>
    </source>
</reference>
<sequence length="88" mass="8984">MRTGVLLSLATPLALPFWLGVSTQVPEGESAVFVAGFLAGALVYALAWTGLSATGGRLLGPRALRAVNAVAAAGLAYFAVRLTLDLLV</sequence>
<keyword evidence="3 6" id="KW-0812">Transmembrane</keyword>
<evidence type="ECO:0000313" key="7">
    <source>
        <dbReference type="EMBL" id="GIH77563.1"/>
    </source>
</evidence>
<keyword evidence="5 6" id="KW-0472">Membrane</keyword>
<dbReference type="Pfam" id="PF01810">
    <property type="entry name" value="LysE"/>
    <property type="match status" value="1"/>
</dbReference>
<evidence type="ECO:0000256" key="1">
    <source>
        <dbReference type="ARBA" id="ARBA00004651"/>
    </source>
</evidence>
<dbReference type="GO" id="GO:0005886">
    <property type="term" value="C:plasma membrane"/>
    <property type="evidence" value="ECO:0007669"/>
    <property type="project" value="UniProtKB-SubCell"/>
</dbReference>
<protein>
    <submittedName>
        <fullName evidence="7">Uncharacterized protein</fullName>
    </submittedName>
</protein>
<comment type="subcellular location">
    <subcellularLocation>
        <location evidence="1">Cell membrane</location>
        <topology evidence="1">Multi-pass membrane protein</topology>
    </subcellularLocation>
</comment>
<feature type="transmembrane region" description="Helical" evidence="6">
    <location>
        <begin position="32"/>
        <end position="51"/>
    </location>
</feature>
<dbReference type="GO" id="GO:0006865">
    <property type="term" value="P:amino acid transport"/>
    <property type="evidence" value="ECO:0007669"/>
    <property type="project" value="InterPro"/>
</dbReference>
<evidence type="ECO:0000313" key="8">
    <source>
        <dbReference type="Proteomes" id="UP000616724"/>
    </source>
</evidence>
<dbReference type="Proteomes" id="UP000616724">
    <property type="component" value="Unassembled WGS sequence"/>
</dbReference>
<keyword evidence="4 6" id="KW-1133">Transmembrane helix</keyword>
<feature type="transmembrane region" description="Helical" evidence="6">
    <location>
        <begin position="63"/>
        <end position="80"/>
    </location>
</feature>
<dbReference type="EMBL" id="BOOH01000033">
    <property type="protein sequence ID" value="GIH77563.1"/>
    <property type="molecule type" value="Genomic_DNA"/>
</dbReference>
<evidence type="ECO:0000256" key="2">
    <source>
        <dbReference type="ARBA" id="ARBA00022475"/>
    </source>
</evidence>
<keyword evidence="2" id="KW-1003">Cell membrane</keyword>
<name>A0A8J3RSP0_9ACTN</name>
<evidence type="ECO:0000256" key="6">
    <source>
        <dbReference type="SAM" id="Phobius"/>
    </source>
</evidence>
<evidence type="ECO:0000256" key="5">
    <source>
        <dbReference type="ARBA" id="ARBA00023136"/>
    </source>
</evidence>
<dbReference type="InterPro" id="IPR001123">
    <property type="entry name" value="LeuE-type"/>
</dbReference>
<keyword evidence="8" id="KW-1185">Reference proteome</keyword>
<dbReference type="AlphaFoldDB" id="A0A8J3RSP0"/>
<evidence type="ECO:0000256" key="4">
    <source>
        <dbReference type="ARBA" id="ARBA00022989"/>
    </source>
</evidence>